<evidence type="ECO:0008006" key="4">
    <source>
        <dbReference type="Google" id="ProtNLM"/>
    </source>
</evidence>
<feature type="transmembrane region" description="Helical" evidence="1">
    <location>
        <begin position="12"/>
        <end position="38"/>
    </location>
</feature>
<evidence type="ECO:0000313" key="2">
    <source>
        <dbReference type="EMBL" id="AAX50485.1"/>
    </source>
</evidence>
<dbReference type="EMBL" id="CP000051">
    <property type="protein sequence ID" value="AAX50485.1"/>
    <property type="molecule type" value="Genomic_DNA"/>
</dbReference>
<keyword evidence="1" id="KW-1133">Transmembrane helix</keyword>
<protein>
    <recommendedName>
        <fullName evidence="4">Candidate inclusion membrane protein</fullName>
    </recommendedName>
</protein>
<dbReference type="KEGG" id="cta:CTA_0247"/>
<evidence type="ECO:0000313" key="3">
    <source>
        <dbReference type="Proteomes" id="UP000002532"/>
    </source>
</evidence>
<dbReference type="RefSeq" id="WP_011324651.1">
    <property type="nucleotide sequence ID" value="NC_007429.1"/>
</dbReference>
<keyword evidence="1" id="KW-0472">Membrane</keyword>
<reference evidence="2 3" key="1">
    <citation type="journal article" date="2005" name="Infect. Immun.">
        <title>Comparative genomic analysis of Chlamydia trachomatis oculotropic and genitotropic strains.</title>
        <authorList>
            <person name="Carlson J.H."/>
            <person name="Porcella S.F."/>
            <person name="McClarty G."/>
            <person name="Caldwell H.D."/>
        </authorList>
    </citation>
    <scope>NUCLEOTIDE SEQUENCE [LARGE SCALE GENOMIC DNA]</scope>
    <source>
        <strain evidence="3">ATCC VR-571B / DSM 19440 / HAR-13</strain>
    </source>
</reference>
<keyword evidence="3" id="KW-1185">Reference proteome</keyword>
<feature type="transmembrane region" description="Helical" evidence="1">
    <location>
        <begin position="44"/>
        <end position="66"/>
    </location>
</feature>
<name>A0A0H2X208_CHLTA</name>
<gene>
    <name evidence="2" type="ordered locus">CTA_0247</name>
</gene>
<dbReference type="AlphaFoldDB" id="A0A0H2X208"/>
<accession>A0A0H2X208</accession>
<dbReference type="Proteomes" id="UP000002532">
    <property type="component" value="Chromosome"/>
</dbReference>
<organism evidence="2 3">
    <name type="scientific">Chlamydia trachomatis serovar A (strain ATCC VR-571B / DSM 19440 / HAR-13)</name>
    <dbReference type="NCBI Taxonomy" id="315277"/>
    <lineage>
        <taxon>Bacteria</taxon>
        <taxon>Pseudomonadati</taxon>
        <taxon>Chlamydiota</taxon>
        <taxon>Chlamydiia</taxon>
        <taxon>Chlamydiales</taxon>
        <taxon>Chlamydiaceae</taxon>
        <taxon>Chlamydia/Chlamydophila group</taxon>
        <taxon>Chlamydia</taxon>
    </lineage>
</organism>
<evidence type="ECO:0000256" key="1">
    <source>
        <dbReference type="SAM" id="Phobius"/>
    </source>
</evidence>
<keyword evidence="1" id="KW-0812">Transmembrane</keyword>
<dbReference type="HOGENOM" id="CLU_167420_0_0_0"/>
<sequence>MANNSFIHRSKTYQLFVVVLTSLLAALGGVFLCLGGVYSSLVLGVVGGAAIIGSCIGAFGLVSYLLSVIRNSDQLLQEAKESARKISSHYRVLETQKNREIGLLEECVNMLDGFYAKFHGWD</sequence>
<proteinExistence type="predicted"/>